<keyword evidence="2" id="KW-0472">Membrane</keyword>
<dbReference type="GO" id="GO:0043005">
    <property type="term" value="C:neuron projection"/>
    <property type="evidence" value="ECO:0007669"/>
    <property type="project" value="TreeGrafter"/>
</dbReference>
<comment type="caution">
    <text evidence="3">The sequence shown here is derived from an EMBL/GenBank/DDBJ whole genome shotgun (WGS) entry which is preliminary data.</text>
</comment>
<dbReference type="PANTHER" id="PTHR14796:SF3">
    <property type="entry name" value="NEURENSIN 1-LIKE-RELATED"/>
    <property type="match status" value="1"/>
</dbReference>
<dbReference type="GO" id="GO:0007399">
    <property type="term" value="P:nervous system development"/>
    <property type="evidence" value="ECO:0007669"/>
    <property type="project" value="TreeGrafter"/>
</dbReference>
<gene>
    <name evidence="3" type="ORF">OXX778_LOCUS9751</name>
</gene>
<dbReference type="PANTHER" id="PTHR14796">
    <property type="entry name" value="NEURENSIN 1-RELATED"/>
    <property type="match status" value="1"/>
</dbReference>
<dbReference type="OrthoDB" id="5979667at2759"/>
<feature type="transmembrane region" description="Helical" evidence="2">
    <location>
        <begin position="90"/>
        <end position="112"/>
    </location>
</feature>
<dbReference type="Pfam" id="PF14927">
    <property type="entry name" value="Neurensin"/>
    <property type="match status" value="1"/>
</dbReference>
<name>A0A813X9M2_9BILA</name>
<keyword evidence="2" id="KW-0812">Transmembrane</keyword>
<evidence type="ECO:0000313" key="3">
    <source>
        <dbReference type="EMBL" id="CAF0867367.1"/>
    </source>
</evidence>
<keyword evidence="2" id="KW-1133">Transmembrane helix</keyword>
<evidence type="ECO:0000256" key="2">
    <source>
        <dbReference type="SAM" id="Phobius"/>
    </source>
</evidence>
<protein>
    <submittedName>
        <fullName evidence="3">Uncharacterized protein</fullName>
    </submittedName>
</protein>
<reference evidence="3" key="1">
    <citation type="submission" date="2021-02" db="EMBL/GenBank/DDBJ databases">
        <authorList>
            <person name="Nowell W R."/>
        </authorList>
    </citation>
    <scope>NUCLEOTIDE SEQUENCE</scope>
    <source>
        <strain evidence="3">Ploen Becks lab</strain>
    </source>
</reference>
<dbReference type="Proteomes" id="UP000663879">
    <property type="component" value="Unassembled WGS sequence"/>
</dbReference>
<sequence length="220" mass="25456">MHGTAEKSCSPCSDDDDDEQIKSFNLPSTSSQRRIIISNKIPLESIQETDSNSHFCFGVKSYLHEFYDQSSITNNAYMERKKTKNKRLRLLWLITLSIGLLGLFIGSALLAYGHMSKEKIIIVENLENQMKIIDKNAIKYNYFLESCKIYGLLLFVFGGLIVCISLVMPSFICYKECLYKTEYYDYENNNFTQVNSNYNPVKRRIDFKLFEPQTKYSGGN</sequence>
<dbReference type="AlphaFoldDB" id="A0A813X9M2"/>
<accession>A0A813X9M2</accession>
<dbReference type="EMBL" id="CAJNOC010001467">
    <property type="protein sequence ID" value="CAF0867367.1"/>
    <property type="molecule type" value="Genomic_DNA"/>
</dbReference>
<feature type="transmembrane region" description="Helical" evidence="2">
    <location>
        <begin position="149"/>
        <end position="174"/>
    </location>
</feature>
<evidence type="ECO:0000313" key="4">
    <source>
        <dbReference type="Proteomes" id="UP000663879"/>
    </source>
</evidence>
<organism evidence="3 4">
    <name type="scientific">Brachionus calyciflorus</name>
    <dbReference type="NCBI Taxonomy" id="104777"/>
    <lineage>
        <taxon>Eukaryota</taxon>
        <taxon>Metazoa</taxon>
        <taxon>Spiralia</taxon>
        <taxon>Gnathifera</taxon>
        <taxon>Rotifera</taxon>
        <taxon>Eurotatoria</taxon>
        <taxon>Monogononta</taxon>
        <taxon>Pseudotrocha</taxon>
        <taxon>Ploima</taxon>
        <taxon>Brachionidae</taxon>
        <taxon>Brachionus</taxon>
    </lineage>
</organism>
<feature type="region of interest" description="Disordered" evidence="1">
    <location>
        <begin position="1"/>
        <end position="24"/>
    </location>
</feature>
<dbReference type="GO" id="GO:0043025">
    <property type="term" value="C:neuronal cell body"/>
    <property type="evidence" value="ECO:0007669"/>
    <property type="project" value="TreeGrafter"/>
</dbReference>
<dbReference type="GO" id="GO:0030133">
    <property type="term" value="C:transport vesicle"/>
    <property type="evidence" value="ECO:0007669"/>
    <property type="project" value="InterPro"/>
</dbReference>
<proteinExistence type="predicted"/>
<evidence type="ECO:0000256" key="1">
    <source>
        <dbReference type="SAM" id="MobiDB-lite"/>
    </source>
</evidence>
<keyword evidence="4" id="KW-1185">Reference proteome</keyword>
<dbReference type="InterPro" id="IPR024883">
    <property type="entry name" value="Neurensin"/>
</dbReference>